<dbReference type="RefSeq" id="XP_040877222.1">
    <property type="nucleotide sequence ID" value="XM_041022784.1"/>
</dbReference>
<name>A0A074VM69_AURM1</name>
<keyword evidence="3" id="KW-0808">Transferase</keyword>
<dbReference type="InterPro" id="IPR035983">
    <property type="entry name" value="Hect_E3_ubiquitin_ligase"/>
</dbReference>
<dbReference type="InterPro" id="IPR042556">
    <property type="entry name" value="AZUL_sf"/>
</dbReference>
<evidence type="ECO:0000313" key="9">
    <source>
        <dbReference type="Proteomes" id="UP000030672"/>
    </source>
</evidence>
<feature type="active site" description="Glycyl thioester intermediate" evidence="5">
    <location>
        <position position="975"/>
    </location>
</feature>
<evidence type="ECO:0000256" key="2">
    <source>
        <dbReference type="ARBA" id="ARBA00012485"/>
    </source>
</evidence>
<proteinExistence type="predicted"/>
<dbReference type="Gene3D" id="3.30.2410.10">
    <property type="entry name" value="Hect, E3 ligase catalytic domain"/>
    <property type="match status" value="1"/>
</dbReference>
<evidence type="ECO:0000313" key="8">
    <source>
        <dbReference type="EMBL" id="KEQ60199.1"/>
    </source>
</evidence>
<dbReference type="Gene3D" id="6.10.130.10">
    <property type="entry name" value="Ubiquitin-protein ligase E3A, N-terminal zinc-binding domain (AZUL)"/>
    <property type="match status" value="1"/>
</dbReference>
<dbReference type="SMART" id="SM00119">
    <property type="entry name" value="HECTc"/>
    <property type="match status" value="1"/>
</dbReference>
<dbReference type="PANTHER" id="PTHR45700:SF8">
    <property type="entry name" value="HECT-TYPE E3 UBIQUITIN TRANSFERASE"/>
    <property type="match status" value="1"/>
</dbReference>
<dbReference type="PROSITE" id="PS50237">
    <property type="entry name" value="HECT"/>
    <property type="match status" value="1"/>
</dbReference>
<dbReference type="InterPro" id="IPR044611">
    <property type="entry name" value="E3A/B/C-like"/>
</dbReference>
<dbReference type="InterPro" id="IPR000569">
    <property type="entry name" value="HECT_dom"/>
</dbReference>
<dbReference type="GO" id="GO:0000209">
    <property type="term" value="P:protein polyubiquitination"/>
    <property type="evidence" value="ECO:0007669"/>
    <property type="project" value="InterPro"/>
</dbReference>
<reference evidence="8 9" key="1">
    <citation type="journal article" date="2014" name="BMC Genomics">
        <title>Genome sequencing of four Aureobasidium pullulans varieties: biotechnological potential, stress tolerance, and description of new species.</title>
        <authorList>
            <person name="Gostin Ar C."/>
            <person name="Ohm R.A."/>
            <person name="Kogej T."/>
            <person name="Sonjak S."/>
            <person name="Turk M."/>
            <person name="Zajc J."/>
            <person name="Zalar P."/>
            <person name="Grube M."/>
            <person name="Sun H."/>
            <person name="Han J."/>
            <person name="Sharma A."/>
            <person name="Chiniquy J."/>
            <person name="Ngan C.Y."/>
            <person name="Lipzen A."/>
            <person name="Barry K."/>
            <person name="Grigoriev I.V."/>
            <person name="Gunde-Cimerman N."/>
        </authorList>
    </citation>
    <scope>NUCLEOTIDE SEQUENCE [LARGE SCALE GENOMIC DNA]</scope>
    <source>
        <strain evidence="8 9">CBS 110374</strain>
    </source>
</reference>
<comment type="catalytic activity">
    <reaction evidence="1">
        <text>S-ubiquitinyl-[E2 ubiquitin-conjugating enzyme]-L-cysteine + [acceptor protein]-L-lysine = [E2 ubiquitin-conjugating enzyme]-L-cysteine + N(6)-ubiquitinyl-[acceptor protein]-L-lysine.</text>
        <dbReference type="EC" id="2.3.2.26"/>
    </reaction>
</comment>
<dbReference type="Gene3D" id="3.30.2160.10">
    <property type="entry name" value="Hect, E3 ligase catalytic domain"/>
    <property type="match status" value="2"/>
</dbReference>
<organism evidence="8 9">
    <name type="scientific">Aureobasidium melanogenum (strain CBS 110374)</name>
    <name type="common">Aureobasidium pullulans var. melanogenum</name>
    <dbReference type="NCBI Taxonomy" id="1043003"/>
    <lineage>
        <taxon>Eukaryota</taxon>
        <taxon>Fungi</taxon>
        <taxon>Dikarya</taxon>
        <taxon>Ascomycota</taxon>
        <taxon>Pezizomycotina</taxon>
        <taxon>Dothideomycetes</taxon>
        <taxon>Dothideomycetidae</taxon>
        <taxon>Dothideales</taxon>
        <taxon>Saccotheciaceae</taxon>
        <taxon>Aureobasidium</taxon>
    </lineage>
</organism>
<dbReference type="Pfam" id="PF00632">
    <property type="entry name" value="HECT"/>
    <property type="match status" value="1"/>
</dbReference>
<evidence type="ECO:0000256" key="6">
    <source>
        <dbReference type="SAM" id="MobiDB-lite"/>
    </source>
</evidence>
<dbReference type="Proteomes" id="UP000030672">
    <property type="component" value="Unassembled WGS sequence"/>
</dbReference>
<dbReference type="PANTHER" id="PTHR45700">
    <property type="entry name" value="UBIQUITIN-PROTEIN LIGASE E3C"/>
    <property type="match status" value="1"/>
</dbReference>
<protein>
    <recommendedName>
        <fullName evidence="2">HECT-type E3 ubiquitin transferase</fullName>
        <ecNumber evidence="2">2.3.2.26</ecNumber>
    </recommendedName>
</protein>
<sequence>MATQSSSGPTSLSSSSSRRHETQDLINRFFVQLYQGCGIATCPAPLCATARSHRSSPPLRRYTAVSARTMAVVLASSEDAHNRLCPNLPGQLPVVTATVQERVDHKSIMQQLFNSESLRNIHLIENAYSSEPLDGKSSINISSSGPMSCEDLTKLCDGIHNACSAASSSKQNDQVACLFSRLRCLFSSFSSLAHSFIDNPIDILPDPTIPPSTNRCTKLHHAFGSVHAIGENASTIVFNSMWEALEPVFESPFDPRHTGSRTFQTFPATSKGTQVPSVVYYAIHALSSFVPHASREIWHTVWSAIINGKAYGKQKHPQVDHVTSSWLLVLDRFEQEPALRMARRLVRAIGARTCLEETLSACNTDDTDPDPRLQIWKTSCRLRKSVIDMLVQEEQTFRLATFKTRYRDDLRHGGELVGTTSLIWLEWLRKCFLKEWDGSLRINRWSVAGSALELMEDLWKHRGRGQLDMPAKLFACPTIFGTLDVDKAAQDWLSYKPNPDVRHLLSFKFLFDTRAMTLLVRTSHHILMRHAYNEADAILHLRRRTMPQVNLQDVVYLDRRLRAAQDHYIVLKINRQSVLSDAFDQLWHRERRELLRPLRVRMGIDEGEIGHDLGGVQIEFFKLACQEAFDPAYSLFSIDPQTRMAWFQPATMVPLYKYQLFGLLFALAIYNGITLPVSFPLIFYKKLLFQSPSEADLIEGWPSLARSLQHLQMHQGSVEEDFARDYVYSFDANGLHLDVSMDDPWDGWSVWDKIKSGKSMSLGRLKVMRQYPDKHHPEPKSTYAAQASTHKPPLSTDHTDSGGDQTQTQVEAHGYHQSRFEWPGWKVEVANPGELPQPVTNDNRHDFVSSYCQWVMDWSIRPQFNAFAKGFYSVMNLRALALLNADQFRTLVEGHNHLDMDALQKATTYNHYTATSPVVRWFWEVVKAYPQEKQKQLLEFVTASSRVPVNGAESLIFVIERSDSETSALPGSSTCFGTLRLPEYESKEVLASKLDIALEHSLGFGQA</sequence>
<dbReference type="SUPFAM" id="SSF56204">
    <property type="entry name" value="Hect, E3 ligase catalytic domain"/>
    <property type="match status" value="1"/>
</dbReference>
<dbReference type="FunFam" id="3.30.2410.10:FF:000003">
    <property type="entry name" value="probable E3 ubiquitin-protein ligase HERC4 isoform X1"/>
    <property type="match status" value="1"/>
</dbReference>
<dbReference type="GeneID" id="63916157"/>
<feature type="region of interest" description="Disordered" evidence="6">
    <location>
        <begin position="772"/>
        <end position="807"/>
    </location>
</feature>
<accession>A0A074VM69</accession>
<evidence type="ECO:0000256" key="1">
    <source>
        <dbReference type="ARBA" id="ARBA00000885"/>
    </source>
</evidence>
<evidence type="ECO:0000256" key="5">
    <source>
        <dbReference type="PROSITE-ProRule" id="PRU00104"/>
    </source>
</evidence>
<evidence type="ECO:0000256" key="4">
    <source>
        <dbReference type="ARBA" id="ARBA00022786"/>
    </source>
</evidence>
<gene>
    <name evidence="8" type="ORF">M437DRAFT_55010</name>
</gene>
<dbReference type="Gene3D" id="3.90.1750.10">
    <property type="entry name" value="Hect, E3 ligase catalytic domains"/>
    <property type="match status" value="2"/>
</dbReference>
<dbReference type="AlphaFoldDB" id="A0A074VM69"/>
<dbReference type="HOGENOM" id="CLU_001858_0_0_1"/>
<dbReference type="EMBL" id="KL584844">
    <property type="protein sequence ID" value="KEQ60199.1"/>
    <property type="molecule type" value="Genomic_DNA"/>
</dbReference>
<dbReference type="Pfam" id="PF16558">
    <property type="entry name" value="AZUL"/>
    <property type="match status" value="1"/>
</dbReference>
<dbReference type="InterPro" id="IPR032353">
    <property type="entry name" value="AZUL"/>
</dbReference>
<keyword evidence="4 5" id="KW-0833">Ubl conjugation pathway</keyword>
<dbReference type="STRING" id="1043003.A0A074VM69"/>
<dbReference type="EC" id="2.3.2.26" evidence="2"/>
<keyword evidence="9" id="KW-1185">Reference proteome</keyword>
<evidence type="ECO:0000259" key="7">
    <source>
        <dbReference type="PROSITE" id="PS50237"/>
    </source>
</evidence>
<feature type="domain" description="HECT" evidence="7">
    <location>
        <begin position="591"/>
        <end position="1007"/>
    </location>
</feature>
<dbReference type="GO" id="GO:0061630">
    <property type="term" value="F:ubiquitin protein ligase activity"/>
    <property type="evidence" value="ECO:0007669"/>
    <property type="project" value="UniProtKB-EC"/>
</dbReference>
<evidence type="ECO:0000256" key="3">
    <source>
        <dbReference type="ARBA" id="ARBA00022679"/>
    </source>
</evidence>